<dbReference type="KEGG" id="vab:WPS_35130"/>
<dbReference type="InterPro" id="IPR001584">
    <property type="entry name" value="Integrase_cat-core"/>
</dbReference>
<evidence type="ECO:0000313" key="7">
    <source>
        <dbReference type="Proteomes" id="UP001317532"/>
    </source>
</evidence>
<proteinExistence type="predicted"/>
<dbReference type="InterPro" id="IPR047656">
    <property type="entry name" value="IS481-like_transpos"/>
</dbReference>
<dbReference type="KEGG" id="vab:WPS_05460"/>
<dbReference type="EMBL" id="AP025523">
    <property type="protein sequence ID" value="BDE08249.1"/>
    <property type="molecule type" value="Genomic_DNA"/>
</dbReference>
<dbReference type="KEGG" id="vab:WPS_35250"/>
<dbReference type="GO" id="GO:0015074">
    <property type="term" value="P:DNA integration"/>
    <property type="evidence" value="ECO:0007669"/>
    <property type="project" value="InterPro"/>
</dbReference>
<dbReference type="EMBL" id="AP025523">
    <property type="protein sequence ID" value="BDE05270.1"/>
    <property type="molecule type" value="Genomic_DNA"/>
</dbReference>
<dbReference type="AlphaFoldDB" id="A0AAN1XZM7"/>
<dbReference type="EMBL" id="AP025523">
    <property type="protein sequence ID" value="BDE08285.1"/>
    <property type="molecule type" value="Genomic_DNA"/>
</dbReference>
<evidence type="ECO:0000313" key="6">
    <source>
        <dbReference type="EMBL" id="BDE08285.1"/>
    </source>
</evidence>
<organism evidence="6 7">
    <name type="scientific">Vulcanimicrobium alpinum</name>
    <dbReference type="NCBI Taxonomy" id="3016050"/>
    <lineage>
        <taxon>Bacteria</taxon>
        <taxon>Bacillati</taxon>
        <taxon>Vulcanimicrobiota</taxon>
        <taxon>Vulcanimicrobiia</taxon>
        <taxon>Vulcanimicrobiales</taxon>
        <taxon>Vulcanimicrobiaceae</taxon>
        <taxon>Vulcanimicrobium</taxon>
    </lineage>
</organism>
<protein>
    <submittedName>
        <fullName evidence="6">IS481 family transposase</fullName>
    </submittedName>
</protein>
<dbReference type="Proteomes" id="UP001317532">
    <property type="component" value="Chromosome"/>
</dbReference>
<dbReference type="GO" id="GO:0003676">
    <property type="term" value="F:nucleic acid binding"/>
    <property type="evidence" value="ECO:0007669"/>
    <property type="project" value="InterPro"/>
</dbReference>
<dbReference type="Pfam" id="PF13683">
    <property type="entry name" value="rve_3"/>
    <property type="match status" value="1"/>
</dbReference>
<evidence type="ECO:0000313" key="3">
    <source>
        <dbReference type="EMBL" id="BDE05270.1"/>
    </source>
</evidence>
<dbReference type="Pfam" id="PF13551">
    <property type="entry name" value="HTH_29"/>
    <property type="match status" value="1"/>
</dbReference>
<accession>A0AAN1XZM7</accession>
<sequence length="342" mass="39017">MNSDRKVIKAKVGLLQLGKQLGNVTEACRVMGYSRDSFYRFKELYETGGDLALAEITKRKPNLKNRIAPEVEDAIVDLAIEFPAYGQVRAANELAKRGMRMSPAGLRGVWLRHDLETMKKRLKALEAKSAQDGLVLTEAQVVALERAKLEKEAHGEFESECPGYCGAQDTFFVGTMKGVGRIYQQTFIDTYAKVGVAKLYLDKTPITAADLLNDRVLPLYEEYGITLQRILTDRGTEFCGREGHPYELYLAIEDIDHTRTKARHPQTNGIVERFHKTMLDEFYRIAFRKTIYTSLEQLQRDLDAWTEEYNTQRPHQGRWCYGKTPMQTFVDSVSLAKEKQIA</sequence>
<reference evidence="6 7" key="1">
    <citation type="journal article" date="2022" name="ISME Commun">
        <title>Vulcanimicrobium alpinus gen. nov. sp. nov., the first cultivated representative of the candidate phylum 'Eremiobacterota', is a metabolically versatile aerobic anoxygenic phototroph.</title>
        <authorList>
            <person name="Yabe S."/>
            <person name="Muto K."/>
            <person name="Abe K."/>
            <person name="Yokota A."/>
            <person name="Staudigel H."/>
            <person name="Tebo B.M."/>
        </authorList>
    </citation>
    <scope>NUCLEOTIDE SEQUENCE [LARGE SCALE GENOMIC DNA]</scope>
    <source>
        <strain evidence="6 7">WC8-2</strain>
    </source>
</reference>
<feature type="domain" description="Integrase catalytic" evidence="1">
    <location>
        <begin position="158"/>
        <end position="333"/>
    </location>
</feature>
<dbReference type="InterPro" id="IPR036397">
    <property type="entry name" value="RNaseH_sf"/>
</dbReference>
<dbReference type="RefSeq" id="WP_317995781.1">
    <property type="nucleotide sequence ID" value="NZ_AP025523.1"/>
</dbReference>
<dbReference type="EMBL" id="AP025523">
    <property type="protein sequence ID" value="BDE04914.1"/>
    <property type="molecule type" value="Genomic_DNA"/>
</dbReference>
<keyword evidence="7" id="KW-1185">Reference proteome</keyword>
<dbReference type="InterPro" id="IPR012337">
    <property type="entry name" value="RNaseH-like_sf"/>
</dbReference>
<dbReference type="SUPFAM" id="SSF53098">
    <property type="entry name" value="Ribonuclease H-like"/>
    <property type="match status" value="1"/>
</dbReference>
<gene>
    <name evidence="2" type="ORF">WPS_01900</name>
    <name evidence="3" type="ORF">WPS_05460</name>
    <name evidence="4" type="ORF">WPS_35130</name>
    <name evidence="5" type="ORF">WPS_35250</name>
    <name evidence="6" type="ORF">WPS_35610</name>
</gene>
<dbReference type="SUPFAM" id="SSF46689">
    <property type="entry name" value="Homeodomain-like"/>
    <property type="match status" value="1"/>
</dbReference>
<dbReference type="NCBIfam" id="NF033577">
    <property type="entry name" value="transpos_IS481"/>
    <property type="match status" value="1"/>
</dbReference>
<evidence type="ECO:0000313" key="5">
    <source>
        <dbReference type="EMBL" id="BDE08249.1"/>
    </source>
</evidence>
<evidence type="ECO:0000259" key="1">
    <source>
        <dbReference type="PROSITE" id="PS50994"/>
    </source>
</evidence>
<name>A0AAN1XZM7_UNVUL</name>
<dbReference type="EMBL" id="AP025523">
    <property type="protein sequence ID" value="BDE08237.1"/>
    <property type="molecule type" value="Genomic_DNA"/>
</dbReference>
<dbReference type="KEGG" id="vab:WPS_01900"/>
<dbReference type="InterPro" id="IPR009057">
    <property type="entry name" value="Homeodomain-like_sf"/>
</dbReference>
<evidence type="ECO:0000313" key="2">
    <source>
        <dbReference type="EMBL" id="BDE04914.1"/>
    </source>
</evidence>
<dbReference type="KEGG" id="vab:WPS_35610"/>
<dbReference type="Gene3D" id="3.30.420.10">
    <property type="entry name" value="Ribonuclease H-like superfamily/Ribonuclease H"/>
    <property type="match status" value="1"/>
</dbReference>
<dbReference type="PROSITE" id="PS50994">
    <property type="entry name" value="INTEGRASE"/>
    <property type="match status" value="1"/>
</dbReference>
<evidence type="ECO:0000313" key="4">
    <source>
        <dbReference type="EMBL" id="BDE08237.1"/>
    </source>
</evidence>